<keyword evidence="9" id="KW-0496">Mitochondrion</keyword>
<proteinExistence type="inferred from homology"/>
<keyword evidence="15" id="KW-1185">Reference proteome</keyword>
<dbReference type="InterPro" id="IPR016035">
    <property type="entry name" value="Acyl_Trfase/lysoPLipase"/>
</dbReference>
<comment type="subcellular location">
    <subcellularLocation>
        <location evidence="1">Mitochondrion</location>
    </subcellularLocation>
</comment>
<evidence type="ECO:0000256" key="2">
    <source>
        <dbReference type="ARBA" id="ARBA00005194"/>
    </source>
</evidence>
<evidence type="ECO:0000313" key="15">
    <source>
        <dbReference type="Proteomes" id="UP001378592"/>
    </source>
</evidence>
<dbReference type="Gene3D" id="3.40.366.10">
    <property type="entry name" value="Malonyl-Coenzyme A Acyl Carrier Protein, domain 2"/>
    <property type="match status" value="1"/>
</dbReference>
<evidence type="ECO:0000256" key="3">
    <source>
        <dbReference type="ARBA" id="ARBA00013258"/>
    </source>
</evidence>
<evidence type="ECO:0000256" key="9">
    <source>
        <dbReference type="ARBA" id="ARBA00023128"/>
    </source>
</evidence>
<dbReference type="FunFam" id="3.30.70.250:FF:000005">
    <property type="entry name" value="Malonyl-CoA-acyl carrier protein transacylase, mitochondrial"/>
    <property type="match status" value="1"/>
</dbReference>
<gene>
    <name evidence="14" type="ORF">R5R35_008250</name>
</gene>
<keyword evidence="5" id="KW-0808">Transferase</keyword>
<evidence type="ECO:0000256" key="6">
    <source>
        <dbReference type="ARBA" id="ARBA00022832"/>
    </source>
</evidence>
<comment type="caution">
    <text evidence="14">The sequence shown here is derived from an EMBL/GenBank/DDBJ whole genome shotgun (WGS) entry which is preliminary data.</text>
</comment>
<dbReference type="Gene3D" id="3.30.70.250">
    <property type="entry name" value="Malonyl-CoA ACP transacylase, ACP-binding"/>
    <property type="match status" value="1"/>
</dbReference>
<keyword evidence="6" id="KW-0276">Fatty acid metabolism</keyword>
<reference evidence="14 15" key="1">
    <citation type="submission" date="2024-03" db="EMBL/GenBank/DDBJ databases">
        <title>The genome assembly and annotation of the cricket Gryllus longicercus Weissman &amp; Gray.</title>
        <authorList>
            <person name="Szrajer S."/>
            <person name="Gray D."/>
            <person name="Ylla G."/>
        </authorList>
    </citation>
    <scope>NUCLEOTIDE SEQUENCE [LARGE SCALE GENOMIC DNA]</scope>
    <source>
        <strain evidence="14">DAG 2021-001</strain>
        <tissue evidence="14">Whole body minus gut</tissue>
    </source>
</reference>
<keyword evidence="8" id="KW-0443">Lipid metabolism</keyword>
<dbReference type="SUPFAM" id="SSF52151">
    <property type="entry name" value="FabD/lysophospholipase-like"/>
    <property type="match status" value="1"/>
</dbReference>
<evidence type="ECO:0000256" key="4">
    <source>
        <dbReference type="ARBA" id="ARBA00022516"/>
    </source>
</evidence>
<dbReference type="EMBL" id="JAZDUA010000670">
    <property type="protein sequence ID" value="KAK7790046.1"/>
    <property type="molecule type" value="Genomic_DNA"/>
</dbReference>
<sequence length="412" mass="45981">MSLPISRFYMRYALTQWLYRKTLSKLKTCVYNSRSIYLCSQVRMTGKSEKSAEELLNNSVTSIDKNFDITWNSPAYPKCERSEREKNEKGLQSHEDTKDESVILFPGQGSQYVGMGKSLRNYPEVRHICDTASDFLGYDLLDLCSVGPHEKLNRTEYSQMAVFVLSYAAAELVKAEQPGVMKNCIATAGFSVGEITALVFAGAISFTEALGLVKIRALAMQEACDAAAGGMMTVFYGPDSRLGYACVCAKQWCEDRGIENPVCSVANYLFPHCKVIAGNVEALKFIKENASEFKLKRLKTLPVSGAFHTELMRPAVEPFKKALKSIRIQHPKIPVYSNVDGNVYRNPRHIAAQLPKQIYKPVKWEQILHALYSRSEGEMFPLTYECGPGTSLKSCLKMVNAKAGQFCSSIPV</sequence>
<dbReference type="AlphaFoldDB" id="A0AAN9V1U5"/>
<dbReference type="EC" id="2.3.1.39" evidence="3"/>
<evidence type="ECO:0000256" key="12">
    <source>
        <dbReference type="ARBA" id="ARBA00077751"/>
    </source>
</evidence>
<keyword evidence="10" id="KW-0275">Fatty acid biosynthesis</keyword>
<dbReference type="SUPFAM" id="SSF55048">
    <property type="entry name" value="Probable ACP-binding domain of malonyl-CoA ACP transacylase"/>
    <property type="match status" value="1"/>
</dbReference>
<organism evidence="14 15">
    <name type="scientific">Gryllus longicercus</name>
    <dbReference type="NCBI Taxonomy" id="2509291"/>
    <lineage>
        <taxon>Eukaryota</taxon>
        <taxon>Metazoa</taxon>
        <taxon>Ecdysozoa</taxon>
        <taxon>Arthropoda</taxon>
        <taxon>Hexapoda</taxon>
        <taxon>Insecta</taxon>
        <taxon>Pterygota</taxon>
        <taxon>Neoptera</taxon>
        <taxon>Polyneoptera</taxon>
        <taxon>Orthoptera</taxon>
        <taxon>Ensifera</taxon>
        <taxon>Gryllidea</taxon>
        <taxon>Grylloidea</taxon>
        <taxon>Gryllidae</taxon>
        <taxon>Gryllinae</taxon>
        <taxon>Gryllus</taxon>
    </lineage>
</organism>
<comment type="pathway">
    <text evidence="2">Lipid metabolism; fatty acid biosynthesis.</text>
</comment>
<evidence type="ECO:0000256" key="7">
    <source>
        <dbReference type="ARBA" id="ARBA00022946"/>
    </source>
</evidence>
<name>A0AAN9V1U5_9ORTH</name>
<evidence type="ECO:0000256" key="1">
    <source>
        <dbReference type="ARBA" id="ARBA00004173"/>
    </source>
</evidence>
<dbReference type="GO" id="GO:0005739">
    <property type="term" value="C:mitochondrion"/>
    <property type="evidence" value="ECO:0007669"/>
    <property type="project" value="UniProtKB-SubCell"/>
</dbReference>
<accession>A0AAN9V1U5</accession>
<comment type="similarity">
    <text evidence="11">Belongs to the type II malonyltransferase family.</text>
</comment>
<dbReference type="GO" id="GO:0004314">
    <property type="term" value="F:[acyl-carrier-protein] S-malonyltransferase activity"/>
    <property type="evidence" value="ECO:0007669"/>
    <property type="project" value="UniProtKB-EC"/>
</dbReference>
<evidence type="ECO:0000256" key="5">
    <source>
        <dbReference type="ARBA" id="ARBA00022679"/>
    </source>
</evidence>
<dbReference type="InterPro" id="IPR052760">
    <property type="entry name" value="Mitochondrial_malonyltrans"/>
</dbReference>
<dbReference type="Pfam" id="PF00698">
    <property type="entry name" value="Acyl_transf_1"/>
    <property type="match status" value="1"/>
</dbReference>
<dbReference type="PANTHER" id="PTHR47170:SF2">
    <property type="entry name" value="MALONYL-COA:ACP TRANSACYLASE (MAT) DOMAIN-CONTAINING PROTEIN"/>
    <property type="match status" value="1"/>
</dbReference>
<dbReference type="SMART" id="SM00827">
    <property type="entry name" value="PKS_AT"/>
    <property type="match status" value="1"/>
</dbReference>
<evidence type="ECO:0000313" key="14">
    <source>
        <dbReference type="EMBL" id="KAK7790046.1"/>
    </source>
</evidence>
<dbReference type="InterPro" id="IPR016036">
    <property type="entry name" value="Malonyl_transacylase_ACP-bd"/>
</dbReference>
<keyword evidence="7" id="KW-0809">Transit peptide</keyword>
<dbReference type="GO" id="GO:0006633">
    <property type="term" value="P:fatty acid biosynthetic process"/>
    <property type="evidence" value="ECO:0007669"/>
    <property type="project" value="UniProtKB-KW"/>
</dbReference>
<evidence type="ECO:0000256" key="11">
    <source>
        <dbReference type="ARBA" id="ARBA00061523"/>
    </source>
</evidence>
<keyword evidence="4" id="KW-0444">Lipid biosynthesis</keyword>
<evidence type="ECO:0000256" key="10">
    <source>
        <dbReference type="ARBA" id="ARBA00023160"/>
    </source>
</evidence>
<dbReference type="InterPro" id="IPR014043">
    <property type="entry name" value="Acyl_transferase_dom"/>
</dbReference>
<dbReference type="Proteomes" id="UP001378592">
    <property type="component" value="Unassembled WGS sequence"/>
</dbReference>
<feature type="domain" description="Malonyl-CoA:ACP transacylase (MAT)" evidence="13">
    <location>
        <begin position="104"/>
        <end position="407"/>
    </location>
</feature>
<evidence type="ECO:0000256" key="8">
    <source>
        <dbReference type="ARBA" id="ARBA00023098"/>
    </source>
</evidence>
<protein>
    <recommendedName>
        <fullName evidence="3">[acyl-carrier-protein] S-malonyltransferase</fullName>
        <ecNumber evidence="3">2.3.1.39</ecNumber>
    </recommendedName>
    <alternativeName>
        <fullName evidence="12">[Acyl-carrier-protein] malonyltransferase</fullName>
    </alternativeName>
</protein>
<dbReference type="PANTHER" id="PTHR47170">
    <property type="entry name" value="MALONYL-COA ACP TRANSACYLASE, ACP-BINDING"/>
    <property type="match status" value="1"/>
</dbReference>
<evidence type="ECO:0000259" key="13">
    <source>
        <dbReference type="SMART" id="SM00827"/>
    </source>
</evidence>
<dbReference type="InterPro" id="IPR001227">
    <property type="entry name" value="Ac_transferase_dom_sf"/>
</dbReference>